<evidence type="ECO:0000313" key="1">
    <source>
        <dbReference type="EMBL" id="KAJ4448475.1"/>
    </source>
</evidence>
<proteinExistence type="predicted"/>
<accession>A0ABQ8TRX7</accession>
<protein>
    <submittedName>
        <fullName evidence="1">Uncharacterized protein</fullName>
    </submittedName>
</protein>
<reference evidence="1 2" key="1">
    <citation type="journal article" date="2022" name="Allergy">
        <title>Genome assembly and annotation of Periplaneta americana reveal a comprehensive cockroach allergen profile.</title>
        <authorList>
            <person name="Wang L."/>
            <person name="Xiong Q."/>
            <person name="Saelim N."/>
            <person name="Wang L."/>
            <person name="Nong W."/>
            <person name="Wan A.T."/>
            <person name="Shi M."/>
            <person name="Liu X."/>
            <person name="Cao Q."/>
            <person name="Hui J.H.L."/>
            <person name="Sookrung N."/>
            <person name="Leung T.F."/>
            <person name="Tungtrongchitr A."/>
            <person name="Tsui S.K.W."/>
        </authorList>
    </citation>
    <scope>NUCLEOTIDE SEQUENCE [LARGE SCALE GENOMIC DNA]</scope>
    <source>
        <strain evidence="1">PWHHKU_190912</strain>
    </source>
</reference>
<organism evidence="1 2">
    <name type="scientific">Periplaneta americana</name>
    <name type="common">American cockroach</name>
    <name type="synonym">Blatta americana</name>
    <dbReference type="NCBI Taxonomy" id="6978"/>
    <lineage>
        <taxon>Eukaryota</taxon>
        <taxon>Metazoa</taxon>
        <taxon>Ecdysozoa</taxon>
        <taxon>Arthropoda</taxon>
        <taxon>Hexapoda</taxon>
        <taxon>Insecta</taxon>
        <taxon>Pterygota</taxon>
        <taxon>Neoptera</taxon>
        <taxon>Polyneoptera</taxon>
        <taxon>Dictyoptera</taxon>
        <taxon>Blattodea</taxon>
        <taxon>Blattoidea</taxon>
        <taxon>Blattidae</taxon>
        <taxon>Blattinae</taxon>
        <taxon>Periplaneta</taxon>
    </lineage>
</organism>
<name>A0ABQ8TRX7_PERAM</name>
<comment type="caution">
    <text evidence="1">The sequence shown here is derived from an EMBL/GenBank/DDBJ whole genome shotgun (WGS) entry which is preliminary data.</text>
</comment>
<dbReference type="Proteomes" id="UP001148838">
    <property type="component" value="Unassembled WGS sequence"/>
</dbReference>
<keyword evidence="2" id="KW-1185">Reference proteome</keyword>
<sequence length="234" mass="26502">MEDILTPVDRLHVYAIEILNCVDAALVPLHTVARMRLSSYKKCFRVALIVCNGRNKAQLTLVLLPQYISHDFHEGPRTSDRNINAVRYMIKKDIGITYARTRVSSEIDVKYRKGFLSFRFIITCLLNKDPYLRGALIFMGYLRTLSHPPSDAPESEPHVMINDIIKRALISAGFPTILEPNGIHRSNGKHPDGLTLTPWSKGKSLLRMRLVITPSLLLICPKLPNSLDQPLHLL</sequence>
<evidence type="ECO:0000313" key="2">
    <source>
        <dbReference type="Proteomes" id="UP001148838"/>
    </source>
</evidence>
<dbReference type="EMBL" id="JAJSOF020000005">
    <property type="protein sequence ID" value="KAJ4448475.1"/>
    <property type="molecule type" value="Genomic_DNA"/>
</dbReference>
<gene>
    <name evidence="1" type="ORF">ANN_10491</name>
</gene>